<feature type="domain" description="Tn3 transposase DDE" evidence="2">
    <location>
        <begin position="290"/>
        <end position="340"/>
    </location>
</feature>
<feature type="domain" description="DUF4158" evidence="3">
    <location>
        <begin position="15"/>
        <end position="174"/>
    </location>
</feature>
<dbReference type="Pfam" id="PF13700">
    <property type="entry name" value="DUF4158"/>
    <property type="match status" value="1"/>
</dbReference>
<organism evidence="4 5">
    <name type="scientific">Dictyobacter arantiisoli</name>
    <dbReference type="NCBI Taxonomy" id="2014874"/>
    <lineage>
        <taxon>Bacteria</taxon>
        <taxon>Bacillati</taxon>
        <taxon>Chloroflexota</taxon>
        <taxon>Ktedonobacteria</taxon>
        <taxon>Ktedonobacterales</taxon>
        <taxon>Dictyobacteraceae</taxon>
        <taxon>Dictyobacter</taxon>
    </lineage>
</organism>
<comment type="caution">
    <text evidence="4">The sequence shown here is derived from an EMBL/GenBank/DDBJ whole genome shotgun (WGS) entry which is preliminary data.</text>
</comment>
<dbReference type="AlphaFoldDB" id="A0A5A5TIL0"/>
<sequence>MTDPDVTTPPKRLHILDNEEIEALYGRPCFTGDDRTNVFTLTLPEKDLLASFTHIPIQLYFLLQLGYFKAKQMFFTFTFDDVIEDVTYLLERYFPETPLPELRMLNKRTILKQRQRILELFGYRLCTPTDRQDLFLRAQQAARISSKPIYVLRELLHYLTEHRLVKPGYTLLQEELVGKALTAEVKRLATMLYTLLSSEECVALDSLLTSTDELSTITLLKRQPKDFSLGEMRREIARGEQLVQLYTLTRRIVPQLSISSEGITYYSSLISYYSVFRLKQLDTWIVYLYLLVTNCIIFYNMTLLSQLWAHKEATQDMTHIAHIAHISPVVWQHVNFYGRYEFTKASEPINMEEIVEALAHYPILSMVDEEDA</sequence>
<evidence type="ECO:0000313" key="5">
    <source>
        <dbReference type="Proteomes" id="UP000322530"/>
    </source>
</evidence>
<evidence type="ECO:0000313" key="4">
    <source>
        <dbReference type="EMBL" id="GCF11441.1"/>
    </source>
</evidence>
<dbReference type="OrthoDB" id="51846at2"/>
<name>A0A5A5TIL0_9CHLR</name>
<gene>
    <name evidence="4" type="ORF">KDI_50050</name>
</gene>
<dbReference type="GO" id="GO:0006313">
    <property type="term" value="P:DNA transposition"/>
    <property type="evidence" value="ECO:0007669"/>
    <property type="project" value="InterPro"/>
</dbReference>
<reference evidence="4 5" key="1">
    <citation type="submission" date="2019-01" db="EMBL/GenBank/DDBJ databases">
        <title>Draft genome sequence of Dictyobacter sp. Uno17.</title>
        <authorList>
            <person name="Wang C.M."/>
            <person name="Zheng Y."/>
            <person name="Sakai Y."/>
            <person name="Abe K."/>
            <person name="Yokota A."/>
            <person name="Yabe S."/>
        </authorList>
    </citation>
    <scope>NUCLEOTIDE SEQUENCE [LARGE SCALE GENOMIC DNA]</scope>
    <source>
        <strain evidence="4 5">Uno17</strain>
    </source>
</reference>
<dbReference type="EMBL" id="BIXY01000112">
    <property type="protein sequence ID" value="GCF11441.1"/>
    <property type="molecule type" value="Genomic_DNA"/>
</dbReference>
<dbReference type="InterPro" id="IPR002513">
    <property type="entry name" value="Tn3_Tnp_DDE_dom"/>
</dbReference>
<keyword evidence="1" id="KW-0812">Transmembrane</keyword>
<dbReference type="RefSeq" id="WP_149404270.1">
    <property type="nucleotide sequence ID" value="NZ_BIXY01000112.1"/>
</dbReference>
<accession>A0A5A5TIL0</accession>
<dbReference type="GO" id="GO:0004803">
    <property type="term" value="F:transposase activity"/>
    <property type="evidence" value="ECO:0007669"/>
    <property type="project" value="InterPro"/>
</dbReference>
<dbReference type="InterPro" id="IPR025296">
    <property type="entry name" value="DUF4158"/>
</dbReference>
<keyword evidence="5" id="KW-1185">Reference proteome</keyword>
<dbReference type="Pfam" id="PF01526">
    <property type="entry name" value="DDE_Tnp_Tn3"/>
    <property type="match status" value="1"/>
</dbReference>
<keyword evidence="1" id="KW-0472">Membrane</keyword>
<keyword evidence="1" id="KW-1133">Transmembrane helix</keyword>
<proteinExistence type="predicted"/>
<evidence type="ECO:0008006" key="6">
    <source>
        <dbReference type="Google" id="ProtNLM"/>
    </source>
</evidence>
<evidence type="ECO:0000259" key="2">
    <source>
        <dbReference type="Pfam" id="PF01526"/>
    </source>
</evidence>
<dbReference type="Proteomes" id="UP000322530">
    <property type="component" value="Unassembled WGS sequence"/>
</dbReference>
<protein>
    <recommendedName>
        <fullName evidence="6">Transposase</fullName>
    </recommendedName>
</protein>
<evidence type="ECO:0000256" key="1">
    <source>
        <dbReference type="SAM" id="Phobius"/>
    </source>
</evidence>
<evidence type="ECO:0000259" key="3">
    <source>
        <dbReference type="Pfam" id="PF13700"/>
    </source>
</evidence>
<feature type="transmembrane region" description="Helical" evidence="1">
    <location>
        <begin position="284"/>
        <end position="304"/>
    </location>
</feature>